<reference evidence="2" key="1">
    <citation type="submission" date="2021-05" db="EMBL/GenBank/DDBJ databases">
        <title>A free-living protist that lacks canonical eukaryotic 1 DNA replication and segregation systems.</title>
        <authorList>
            <person name="Salas-Leiva D.E."/>
            <person name="Tromer E.C."/>
            <person name="Curtis B.A."/>
            <person name="Jerlstrom-Hultqvist J."/>
            <person name="Kolisko M."/>
            <person name="Yi Z."/>
            <person name="Salas-Leiva J.S."/>
            <person name="Gallot-Lavallee L."/>
            <person name="Kops G.J.P.L."/>
            <person name="Archibald J.M."/>
            <person name="Simpson A.G.B."/>
            <person name="Roger A.J."/>
        </authorList>
    </citation>
    <scope>NUCLEOTIDE SEQUENCE</scope>
    <source>
        <strain evidence="2">BICM</strain>
    </source>
</reference>
<dbReference type="Proteomes" id="UP000717585">
    <property type="component" value="Unassembled WGS sequence"/>
</dbReference>
<feature type="coiled-coil region" evidence="1">
    <location>
        <begin position="5"/>
        <end position="32"/>
    </location>
</feature>
<proteinExistence type="predicted"/>
<evidence type="ECO:0000313" key="2">
    <source>
        <dbReference type="EMBL" id="KAG9389428.1"/>
    </source>
</evidence>
<organism evidence="2 3">
    <name type="scientific">Carpediemonas membranifera</name>
    <dbReference type="NCBI Taxonomy" id="201153"/>
    <lineage>
        <taxon>Eukaryota</taxon>
        <taxon>Metamonada</taxon>
        <taxon>Carpediemonas-like organisms</taxon>
        <taxon>Carpediemonas</taxon>
    </lineage>
</organism>
<evidence type="ECO:0000313" key="3">
    <source>
        <dbReference type="Proteomes" id="UP000717585"/>
    </source>
</evidence>
<dbReference type="EMBL" id="JAHDYR010000069">
    <property type="protein sequence ID" value="KAG9389428.1"/>
    <property type="molecule type" value="Genomic_DNA"/>
</dbReference>
<dbReference type="AlphaFoldDB" id="A0A8J6APF6"/>
<sequence>MANANEELIAKIDKQDKLIKALTARMAEQEEKQEDLREPKRLDGVIKEYRAWKQFFADFKADIKGRTEKPSVGDVFDTAKAMIDKRLEYLRTVDTFGDAVAAVYLVEAEGLTGKKDFARAAMKAAKNLNARPITKRPHGGSSKFCTVCRRRGHSAHECWRSQSSNQK</sequence>
<gene>
    <name evidence="2" type="ORF">J8273_8715</name>
</gene>
<keyword evidence="1" id="KW-0175">Coiled coil</keyword>
<protein>
    <submittedName>
        <fullName evidence="2">Uncharacterized protein</fullName>
    </submittedName>
</protein>
<comment type="caution">
    <text evidence="2">The sequence shown here is derived from an EMBL/GenBank/DDBJ whole genome shotgun (WGS) entry which is preliminary data.</text>
</comment>
<evidence type="ECO:0000256" key="1">
    <source>
        <dbReference type="SAM" id="Coils"/>
    </source>
</evidence>
<name>A0A8J6APF6_9EUKA</name>
<keyword evidence="3" id="KW-1185">Reference proteome</keyword>
<accession>A0A8J6APF6</accession>